<evidence type="ECO:0000256" key="1">
    <source>
        <dbReference type="SAM" id="MobiDB-lite"/>
    </source>
</evidence>
<organism evidence="2">
    <name type="scientific">Candidatus Berkiella aquae</name>
    <dbReference type="NCBI Taxonomy" id="295108"/>
    <lineage>
        <taxon>Bacteria</taxon>
        <taxon>Pseudomonadati</taxon>
        <taxon>Pseudomonadota</taxon>
        <taxon>Gammaproteobacteria</taxon>
        <taxon>Candidatus Berkiellales</taxon>
        <taxon>Candidatus Berkiellaceae</taxon>
        <taxon>Candidatus Berkiella</taxon>
    </lineage>
</organism>
<dbReference type="GO" id="GO:0016757">
    <property type="term" value="F:glycosyltransferase activity"/>
    <property type="evidence" value="ECO:0007669"/>
    <property type="project" value="UniProtKB-KW"/>
</dbReference>
<gene>
    <name evidence="3" type="ORF">HT99x_005810</name>
    <name evidence="2" type="ORF">HT99x_01546</name>
</gene>
<name>A0A0Q9YV66_9GAMM</name>
<sequence>MVPGPKQMITQEAFEALIAQVPKDQPMASLSKLLEDNGYSPILSNIDFAIVGLTIDHPSGAGKVVSHGRELLKNVDYSGITFNDCKLEECNFSGSHFENCRFNNTSFKNAIFENCNIKQTSFENCRFESTLMMRANIEENVLFSNCNMKNVDFYKAKFGQEVKFRGTSVTDSVFIAAEDQGVIWEATILKDCVLPKDKEFFKNATKEESQPPKPVVGILWQPHKPGHSAFKVYEQLRKQGAVPVRISYLSDNEVDLKNLDSEVKQSLNKYEKKRSEGKAPDKSRAMAILEAADKNPQAHQETQKIIDRSRLYSEYLDSMLIPGGADIPSELYGQPPDPRAEPESDYMRSVIEFALIRDQQARGNPMMGICRGCQILNVYHGGDMIQRLDDKGNFKSAPPIKALPGTHGIMPSLLQETVKGMSVHHQAIQNIGDNVSQGAQLEVVATYNGVVKAAQEKYGAPIMMTQFHPEFHGDSVGEAYDSHKGSLGDKIQTGASVILLNSMLNNNNDDFIATFIDATKHRKEKTGVVEEIKQVKATQDAQVNLPKVESGVVEEPTLRPSRLKGKERSEQPHVTQTSKSSMVKSFIQNYRYHQDAKNQKRANRFPLFKKLAFRVISYLDRKIFSRKQERVIRNLKRDQAKLKKLQKEPEKNEAKIQTIFNKSVNKISAYYAKNKNTTLAQVSADFLAKETGFDPQVNQRKNYESYNSALEIRKFVDEYPTSNLAKAITTFARTEHFANVTKDASGKVTVTQEKRFPTNEKEMLMVVDWYNRKHSQMANNTLLTPKDKLLGVQLNELSAKGSLLTIDEIHLKYSLSIAELMQGGEAYQKYNEALHTFLNNNEGKYPASRQEWRKFQGMIAEHQLSDTQTIEFIKKTGAIFQRIEDLEQKLKNETDPAKVTPLKKEILDTKNEVVASMMVGPQEMSHAISKYIEQHRGLPVDSNSWKKFKEGLGSVSDPEAKELISKVDKLQAEWKNEAQAKIEQFINKNPDDKMSKVLIEYKKEVGTLPLTQEAWGQFLSQYEELSEKILFDPKATELMYHINQRELLVKDELKLMSEPETKRAQAMTFNQMPEIEKEEKPKPQPSITTPSMNVKNR</sequence>
<dbReference type="SUPFAM" id="SSF141571">
    <property type="entry name" value="Pentapeptide repeat-like"/>
    <property type="match status" value="1"/>
</dbReference>
<dbReference type="OrthoDB" id="9813383at2"/>
<dbReference type="AlphaFoldDB" id="A0A0Q9YV66"/>
<keyword evidence="2" id="KW-0315">Glutamine amidotransferase</keyword>
<dbReference type="Pfam" id="PF07722">
    <property type="entry name" value="Peptidase_C26"/>
    <property type="match status" value="1"/>
</dbReference>
<dbReference type="InterPro" id="IPR052949">
    <property type="entry name" value="PA_immunity-related"/>
</dbReference>
<dbReference type="SUPFAM" id="SSF52317">
    <property type="entry name" value="Class I glutamine amidotransferase-like"/>
    <property type="match status" value="1"/>
</dbReference>
<feature type="region of interest" description="Disordered" evidence="1">
    <location>
        <begin position="549"/>
        <end position="580"/>
    </location>
</feature>
<proteinExistence type="predicted"/>
<reference evidence="3" key="3">
    <citation type="submission" date="2021-06" db="EMBL/GenBank/DDBJ databases">
        <title>Genomic Description and Analysis of Intracellular Bacteria, Candidatus Berkiella cookevillensis and Candidatus Berkiella aquae.</title>
        <authorList>
            <person name="Kidane D.T."/>
            <person name="Mehari Y.T."/>
            <person name="Rice F.C."/>
            <person name="Arivett B.A."/>
            <person name="Farone A.L."/>
            <person name="Berk S.G."/>
            <person name="Farone M.B."/>
        </authorList>
    </citation>
    <scope>NUCLEOTIDE SEQUENCE</scope>
    <source>
        <strain evidence="3">HT99</strain>
    </source>
</reference>
<dbReference type="STRING" id="295108.HT99x_01546"/>
<dbReference type="PROSITE" id="PS51273">
    <property type="entry name" value="GATASE_TYPE_1"/>
    <property type="match status" value="1"/>
</dbReference>
<dbReference type="GO" id="GO:0016787">
    <property type="term" value="F:hydrolase activity"/>
    <property type="evidence" value="ECO:0007669"/>
    <property type="project" value="UniProtKB-KW"/>
</dbReference>
<protein>
    <submittedName>
        <fullName evidence="3">Gamma-glutamyl-gamma-aminobutyrate hydrolase family protein</fullName>
    </submittedName>
    <submittedName>
        <fullName evidence="2">Putative glutamine amidotransferase</fullName>
        <ecNumber evidence="2">2.4.2.-</ecNumber>
    </submittedName>
</protein>
<keyword evidence="3" id="KW-0378">Hydrolase</keyword>
<evidence type="ECO:0000313" key="3">
    <source>
        <dbReference type="EMBL" id="MCS5710938.1"/>
    </source>
</evidence>
<dbReference type="Gene3D" id="2.160.20.80">
    <property type="entry name" value="E3 ubiquitin-protein ligase SopA"/>
    <property type="match status" value="1"/>
</dbReference>
<feature type="region of interest" description="Disordered" evidence="1">
    <location>
        <begin position="1068"/>
        <end position="1097"/>
    </location>
</feature>
<evidence type="ECO:0000313" key="4">
    <source>
        <dbReference type="Proteomes" id="UP000051497"/>
    </source>
</evidence>
<reference evidence="3" key="2">
    <citation type="journal article" date="2016" name="Genome Announc.">
        <title>Draft Genome Sequences of Two Novel Amoeba-Resistant Intranuclear Bacteria, 'Candidatus Berkiella cookevillensis' and 'Candidatus Berkiella aquae'.</title>
        <authorList>
            <person name="Mehari Y.T."/>
            <person name="Arivett B.A."/>
            <person name="Farone A.L."/>
            <person name="Gunderson J.H."/>
            <person name="Farone M.B."/>
        </authorList>
    </citation>
    <scope>NUCLEOTIDE SEQUENCE</scope>
    <source>
        <strain evidence="3">HT99</strain>
    </source>
</reference>
<dbReference type="PANTHER" id="PTHR42999:SF1">
    <property type="entry name" value="PENTAPEPTIDE REPEAT-CONTAINING PROTEIN"/>
    <property type="match status" value="1"/>
</dbReference>
<keyword evidence="2" id="KW-0808">Transferase</keyword>
<reference evidence="2" key="1">
    <citation type="submission" date="2015-09" db="EMBL/GenBank/DDBJ databases">
        <title>Draft Genome Sequences of Two Novel Amoeba-resistant Intranuclear Bacteria, Candidatus Berkiella cookevillensis and Candidatus Berkiella aquae.</title>
        <authorList>
            <person name="Mehari Y.T."/>
            <person name="Arivett B.A."/>
            <person name="Farone A.L."/>
            <person name="Gunderson J.H."/>
            <person name="Farone M.B."/>
        </authorList>
    </citation>
    <scope>NUCLEOTIDE SEQUENCE [LARGE SCALE GENOMIC DNA]</scope>
    <source>
        <strain evidence="2">HT99</strain>
    </source>
</reference>
<keyword evidence="4" id="KW-1185">Reference proteome</keyword>
<accession>A0A0Q9YV66</accession>
<dbReference type="EC" id="2.4.2.-" evidence="2"/>
<dbReference type="InterPro" id="IPR001646">
    <property type="entry name" value="5peptide_repeat"/>
</dbReference>
<dbReference type="Proteomes" id="UP000051497">
    <property type="component" value="Unassembled WGS sequence"/>
</dbReference>
<dbReference type="EMBL" id="LKAJ01000005">
    <property type="protein sequence ID" value="KRG21370.1"/>
    <property type="molecule type" value="Genomic_DNA"/>
</dbReference>
<dbReference type="RefSeq" id="WP_158003378.1">
    <property type="nucleotide sequence ID" value="NZ_LKAJ02000001.1"/>
</dbReference>
<dbReference type="PANTHER" id="PTHR42999">
    <property type="entry name" value="ANTIBIOTIC RESISTANCE PROTEIN MCBG"/>
    <property type="match status" value="1"/>
</dbReference>
<comment type="caution">
    <text evidence="2">The sequence shown here is derived from an EMBL/GenBank/DDBJ whole genome shotgun (WGS) entry which is preliminary data.</text>
</comment>
<keyword evidence="2" id="KW-0328">Glycosyltransferase</keyword>
<dbReference type="Pfam" id="PF13599">
    <property type="entry name" value="Pentapeptide_4"/>
    <property type="match status" value="1"/>
</dbReference>
<dbReference type="Gene3D" id="3.40.50.880">
    <property type="match status" value="1"/>
</dbReference>
<dbReference type="InterPro" id="IPR029062">
    <property type="entry name" value="Class_I_gatase-like"/>
</dbReference>
<feature type="compositionally biased region" description="Polar residues" evidence="1">
    <location>
        <begin position="1086"/>
        <end position="1097"/>
    </location>
</feature>
<dbReference type="InterPro" id="IPR011697">
    <property type="entry name" value="Peptidase_C26"/>
</dbReference>
<dbReference type="EMBL" id="LKAJ02000001">
    <property type="protein sequence ID" value="MCS5710938.1"/>
    <property type="molecule type" value="Genomic_DNA"/>
</dbReference>
<evidence type="ECO:0000313" key="2">
    <source>
        <dbReference type="EMBL" id="KRG21370.1"/>
    </source>
</evidence>